<proteinExistence type="predicted"/>
<dbReference type="VEuPathDB" id="ToxoDB:EMH_0046580"/>
<reference evidence="3" key="2">
    <citation type="submission" date="2013-10" db="EMBL/GenBank/DDBJ databases">
        <authorList>
            <person name="Aslett M."/>
        </authorList>
    </citation>
    <scope>NUCLEOTIDE SEQUENCE [LARGE SCALE GENOMIC DNA]</scope>
    <source>
        <strain evidence="3">Houghton</strain>
    </source>
</reference>
<evidence type="ECO:0000256" key="2">
    <source>
        <dbReference type="SAM" id="Phobius"/>
    </source>
</evidence>
<gene>
    <name evidence="3" type="ORF">EMH_0046580</name>
</gene>
<feature type="transmembrane region" description="Helical" evidence="2">
    <location>
        <begin position="34"/>
        <end position="54"/>
    </location>
</feature>
<dbReference type="Proteomes" id="UP000030744">
    <property type="component" value="Unassembled WGS sequence"/>
</dbReference>
<feature type="compositionally biased region" description="Polar residues" evidence="1">
    <location>
        <begin position="229"/>
        <end position="242"/>
    </location>
</feature>
<accession>U6KHP4</accession>
<dbReference type="GeneID" id="60404060"/>
<dbReference type="EMBL" id="HG735744">
    <property type="protein sequence ID" value="CDJ36306.1"/>
    <property type="molecule type" value="Genomic_DNA"/>
</dbReference>
<evidence type="ECO:0000313" key="4">
    <source>
        <dbReference type="Proteomes" id="UP000030744"/>
    </source>
</evidence>
<keyword evidence="2" id="KW-1133">Transmembrane helix</keyword>
<evidence type="ECO:0000256" key="1">
    <source>
        <dbReference type="SAM" id="MobiDB-lite"/>
    </source>
</evidence>
<name>U6KHP4_9EIME</name>
<evidence type="ECO:0008006" key="5">
    <source>
        <dbReference type="Google" id="ProtNLM"/>
    </source>
</evidence>
<organism evidence="3 4">
    <name type="scientific">Eimeria mitis</name>
    <dbReference type="NCBI Taxonomy" id="44415"/>
    <lineage>
        <taxon>Eukaryota</taxon>
        <taxon>Sar</taxon>
        <taxon>Alveolata</taxon>
        <taxon>Apicomplexa</taxon>
        <taxon>Conoidasida</taxon>
        <taxon>Coccidia</taxon>
        <taxon>Eucoccidiorida</taxon>
        <taxon>Eimeriorina</taxon>
        <taxon>Eimeriidae</taxon>
        <taxon>Eimeria</taxon>
    </lineage>
</organism>
<reference evidence="3" key="1">
    <citation type="submission" date="2013-10" db="EMBL/GenBank/DDBJ databases">
        <title>Genomic analysis of the causative agents of coccidiosis in chickens.</title>
        <authorList>
            <person name="Reid A.J."/>
            <person name="Blake D."/>
            <person name="Billington K."/>
            <person name="Browne H."/>
            <person name="Dunn M."/>
            <person name="Hung S."/>
            <person name="Kawahara F."/>
            <person name="Miranda-Saavedra D."/>
            <person name="Mourier T."/>
            <person name="Nagra H."/>
            <person name="Otto T.D."/>
            <person name="Rawlings N."/>
            <person name="Sanchez A."/>
            <person name="Sanders M."/>
            <person name="Subramaniam C."/>
            <person name="Tay Y."/>
            <person name="Dear P."/>
            <person name="Doerig C."/>
            <person name="Gruber A."/>
            <person name="Parkinson J."/>
            <person name="Shirley M."/>
            <person name="Wan K.L."/>
            <person name="Berriman M."/>
            <person name="Tomley F."/>
            <person name="Pain A."/>
        </authorList>
    </citation>
    <scope>NUCLEOTIDE SEQUENCE [LARGE SCALE GENOMIC DNA]</scope>
    <source>
        <strain evidence="3">Houghton</strain>
    </source>
</reference>
<sequence length="564" mass="62990">MDAVFPVEAALSDDPRFGLGTGLRQRPPRHTRSTAVLILASTVAVAVIVAWLPFCRAPRSTEKSPRLVQRQLSDSGEQDELDRILDDCLALREELGLEENVSHPYDSPETKKARLFLMLQESATAFEHATAGSSQALQAWARGLSNEWLASGPIQQAEGLPYTPLLREDTQISEWTTDLHYVPSKRMKVAADDSSDYSQISASQAGVSFMAPFSRDTSGDSKKGLSPDSWLSESPEQTSPQEFEQRPRHILEGMKLARFATGTSASGVSVFPRTSTISGQGAGSSASDGSFVGIWQGEAEHADQELLQAVALLTGNVKQREPQGYAVDEPQPSVSVDALLARKPAAKRRRSEEIERLHPFVRLPQELPKEITKTFDGVGALSSKVHPLSPMQNYVSMRRLFAKSSLTADDVEQLMHDCKDLIAYACRYLSGPINRTNAYYLARRLAAVFMVFDYLVSTIELLPDKMNAWSWWSQFAERFPTHRWIGDRDPVHSTTKELSTFADRLRDALAIYRTGVRPPSPVIIELKRKILTTLRRHCIFDNPLWVEWINDDIVFSQMNDLSNE</sequence>
<keyword evidence="2" id="KW-0472">Membrane</keyword>
<protein>
    <recommendedName>
        <fullName evidence="5">Transmembrane protein</fullName>
    </recommendedName>
</protein>
<keyword evidence="4" id="KW-1185">Reference proteome</keyword>
<dbReference type="RefSeq" id="XP_037878595.1">
    <property type="nucleotide sequence ID" value="XM_038022741.1"/>
</dbReference>
<keyword evidence="2" id="KW-0812">Transmembrane</keyword>
<dbReference type="AlphaFoldDB" id="U6KHP4"/>
<dbReference type="OrthoDB" id="347378at2759"/>
<feature type="region of interest" description="Disordered" evidence="1">
    <location>
        <begin position="211"/>
        <end position="244"/>
    </location>
</feature>
<evidence type="ECO:0000313" key="3">
    <source>
        <dbReference type="EMBL" id="CDJ36306.1"/>
    </source>
</evidence>